<keyword evidence="2" id="KW-1185">Reference proteome</keyword>
<reference evidence="1 2" key="1">
    <citation type="journal article" date="2017" name="Chemistry">
        <title>Isolation, Biosynthesis and Chemical Modifications of Rubterolones A-F: Rare Tropolone Alkaloids from Actinomadura sp. 5-2.</title>
        <authorList>
            <person name="Guo H."/>
            <person name="Benndorf R."/>
            <person name="Leichnitz D."/>
            <person name="Klassen J.L."/>
            <person name="Vollmers J."/>
            <person name="Gorls H."/>
            <person name="Steinacker M."/>
            <person name="Weigel C."/>
            <person name="Dahse H.M."/>
            <person name="Kaster A.K."/>
            <person name="de Beer Z.W."/>
            <person name="Poulsen M."/>
            <person name="Beemelmanns C."/>
        </authorList>
    </citation>
    <scope>NUCLEOTIDE SEQUENCE [LARGE SCALE GENOMIC DNA]</scope>
    <source>
        <strain evidence="1 2">5-2</strain>
    </source>
</reference>
<proteinExistence type="predicted"/>
<evidence type="ECO:0000313" key="1">
    <source>
        <dbReference type="EMBL" id="POM23640.1"/>
    </source>
</evidence>
<comment type="caution">
    <text evidence="1">The sequence shown here is derived from an EMBL/GenBank/DDBJ whole genome shotgun (WGS) entry which is preliminary data.</text>
</comment>
<dbReference type="Proteomes" id="UP000242367">
    <property type="component" value="Unassembled WGS sequence"/>
</dbReference>
<protein>
    <submittedName>
        <fullName evidence="1">Uncharacterized protein</fullName>
    </submittedName>
</protein>
<evidence type="ECO:0000313" key="2">
    <source>
        <dbReference type="Proteomes" id="UP000242367"/>
    </source>
</evidence>
<dbReference type="AlphaFoldDB" id="A0A2P4UF05"/>
<sequence>MKGDPRLSVKMVDDRGLVYLEVTEPTRDNTVEVGADFIDGQWMFIRREDGFRMGHAMDCFGATRIIQIVLGLG</sequence>
<gene>
    <name evidence="1" type="ORF">BTM25_47990</name>
</gene>
<organism evidence="1 2">
    <name type="scientific">Actinomadura rubteroloni</name>
    <dbReference type="NCBI Taxonomy" id="1926885"/>
    <lineage>
        <taxon>Bacteria</taxon>
        <taxon>Bacillati</taxon>
        <taxon>Actinomycetota</taxon>
        <taxon>Actinomycetes</taxon>
        <taxon>Streptosporangiales</taxon>
        <taxon>Thermomonosporaceae</taxon>
        <taxon>Actinomadura</taxon>
    </lineage>
</organism>
<dbReference type="EMBL" id="MTBP01000003">
    <property type="protein sequence ID" value="POM23640.1"/>
    <property type="molecule type" value="Genomic_DNA"/>
</dbReference>
<name>A0A2P4UF05_9ACTN</name>
<accession>A0A2P4UF05</accession>